<accession>A0A1S4KLQ3</accession>
<evidence type="ECO:0000256" key="1">
    <source>
        <dbReference type="SAM" id="MobiDB-lite"/>
    </source>
</evidence>
<dbReference type="EnsemblMetazoa" id="ISCW000836-RA">
    <property type="protein sequence ID" value="ISCW000836-PA"/>
    <property type="gene ID" value="ISCW000836"/>
</dbReference>
<keyword evidence="3" id="KW-1185">Reference proteome</keyword>
<sequence length="235" mass="25372">STESIVFRCVCNMGTESTKTTGTASSTKSSKATSSSEAKKSSSRNGTNGHEQPAGFVQVEFECRRCKHRKSYLLALYQQEYEINNQYGVVEPNFGPEYTPQHAYGPPQCAQQQYVQQQQASNYVRGCPSNPIQTTLVVRCGSRMRVQGSSTDARPLLPTCEQMGGYADAAPIGATIVVEIPARKSPSGEKKGNEESNTQTTSSAKGTKCDTTERKSGRSTSTKSTRGSSLSKCGH</sequence>
<dbReference type="EMBL" id="ABJB010466528">
    <property type="status" value="NOT_ANNOTATED_CDS"/>
    <property type="molecule type" value="Genomic_DNA"/>
</dbReference>
<evidence type="ECO:0000313" key="3">
    <source>
        <dbReference type="Proteomes" id="UP000001555"/>
    </source>
</evidence>
<dbReference type="VEuPathDB" id="VectorBase:ISCW000836"/>
<reference evidence="2" key="2">
    <citation type="submission" date="2020-05" db="UniProtKB">
        <authorList>
            <consortium name="EnsemblMetazoa"/>
        </authorList>
    </citation>
    <scope>IDENTIFICATION</scope>
    <source>
        <strain evidence="2">wikel</strain>
    </source>
</reference>
<evidence type="ECO:0000313" key="2">
    <source>
        <dbReference type="EnsemblMetazoa" id="ISCW000836-PA"/>
    </source>
</evidence>
<dbReference type="AlphaFoldDB" id="A0A1S4KLQ3"/>
<proteinExistence type="predicted"/>
<feature type="region of interest" description="Disordered" evidence="1">
    <location>
        <begin position="181"/>
        <end position="235"/>
    </location>
</feature>
<feature type="compositionally biased region" description="Basic and acidic residues" evidence="1">
    <location>
        <begin position="207"/>
        <end position="216"/>
    </location>
</feature>
<name>A0A1S4KLQ3_IXOSC</name>
<protein>
    <submittedName>
        <fullName evidence="2">Uncharacterized protein</fullName>
    </submittedName>
</protein>
<organism evidence="2 3">
    <name type="scientific">Ixodes scapularis</name>
    <name type="common">Black-legged tick</name>
    <name type="synonym">Deer tick</name>
    <dbReference type="NCBI Taxonomy" id="6945"/>
    <lineage>
        <taxon>Eukaryota</taxon>
        <taxon>Metazoa</taxon>
        <taxon>Ecdysozoa</taxon>
        <taxon>Arthropoda</taxon>
        <taxon>Chelicerata</taxon>
        <taxon>Arachnida</taxon>
        <taxon>Acari</taxon>
        <taxon>Parasitiformes</taxon>
        <taxon>Ixodida</taxon>
        <taxon>Ixodoidea</taxon>
        <taxon>Ixodidae</taxon>
        <taxon>Ixodinae</taxon>
        <taxon>Ixodes</taxon>
    </lineage>
</organism>
<feature type="compositionally biased region" description="Low complexity" evidence="1">
    <location>
        <begin position="16"/>
        <end position="36"/>
    </location>
</feature>
<dbReference type="InParanoid" id="A0A1S4KLQ3"/>
<dbReference type="VEuPathDB" id="VectorBase:ISCI000836"/>
<feature type="compositionally biased region" description="Polar residues" evidence="1">
    <location>
        <begin position="195"/>
        <end position="205"/>
    </location>
</feature>
<reference evidence="3" key="1">
    <citation type="submission" date="2008-03" db="EMBL/GenBank/DDBJ databases">
        <title>Annotation of Ixodes scapularis.</title>
        <authorList>
            <consortium name="Ixodes scapularis Genome Project Consortium"/>
            <person name="Caler E."/>
            <person name="Hannick L.I."/>
            <person name="Bidwell S."/>
            <person name="Joardar V."/>
            <person name="Thiagarajan M."/>
            <person name="Amedeo P."/>
            <person name="Galinsky K.J."/>
            <person name="Schobel S."/>
            <person name="Inman J."/>
            <person name="Hostetler J."/>
            <person name="Miller J."/>
            <person name="Hammond M."/>
            <person name="Megy K."/>
            <person name="Lawson D."/>
            <person name="Kodira C."/>
            <person name="Sutton G."/>
            <person name="Meyer J."/>
            <person name="Hill C.A."/>
            <person name="Birren B."/>
            <person name="Nene V."/>
            <person name="Collins F."/>
            <person name="Alarcon-Chaidez F."/>
            <person name="Wikel S."/>
            <person name="Strausberg R."/>
        </authorList>
    </citation>
    <scope>NUCLEOTIDE SEQUENCE [LARGE SCALE GENOMIC DNA]</scope>
    <source>
        <strain evidence="3">Wikel</strain>
    </source>
</reference>
<feature type="region of interest" description="Disordered" evidence="1">
    <location>
        <begin position="16"/>
        <end position="52"/>
    </location>
</feature>
<dbReference type="Proteomes" id="UP000001555">
    <property type="component" value="Unassembled WGS sequence"/>
</dbReference>
<feature type="compositionally biased region" description="Low complexity" evidence="1">
    <location>
        <begin position="218"/>
        <end position="235"/>
    </location>
</feature>